<protein>
    <submittedName>
        <fullName evidence="1">Uncharacterized protein</fullName>
    </submittedName>
</protein>
<dbReference type="Proteomes" id="UP000198744">
    <property type="component" value="Unassembled WGS sequence"/>
</dbReference>
<gene>
    <name evidence="1" type="ORF">SAMN04489760_13322</name>
</gene>
<accession>A0A1H8A9F9</accession>
<dbReference type="STRING" id="43775.SAMN04489760_13322"/>
<proteinExistence type="predicted"/>
<reference evidence="1 2" key="1">
    <citation type="submission" date="2016-10" db="EMBL/GenBank/DDBJ databases">
        <authorList>
            <person name="de Groot N.N."/>
        </authorList>
    </citation>
    <scope>NUCLEOTIDE SEQUENCE [LARGE SCALE GENOMIC DNA]</scope>
    <source>
        <strain evidence="1 2">DSM 8423</strain>
    </source>
</reference>
<dbReference type="AlphaFoldDB" id="A0A1H8A9F9"/>
<organism evidence="1 2">
    <name type="scientific">Syntrophus gentianae</name>
    <dbReference type="NCBI Taxonomy" id="43775"/>
    <lineage>
        <taxon>Bacteria</taxon>
        <taxon>Pseudomonadati</taxon>
        <taxon>Thermodesulfobacteriota</taxon>
        <taxon>Syntrophia</taxon>
        <taxon>Syntrophales</taxon>
        <taxon>Syntrophaceae</taxon>
        <taxon>Syntrophus</taxon>
    </lineage>
</organism>
<dbReference type="InterPro" id="IPR036374">
    <property type="entry name" value="OxRdtase_Mopterin-bd_sf"/>
</dbReference>
<dbReference type="EMBL" id="FOBS01000033">
    <property type="protein sequence ID" value="SEM67522.1"/>
    <property type="molecule type" value="Genomic_DNA"/>
</dbReference>
<name>A0A1H8A9F9_9BACT</name>
<dbReference type="SUPFAM" id="SSF56524">
    <property type="entry name" value="Oxidoreductase molybdopterin-binding domain"/>
    <property type="match status" value="1"/>
</dbReference>
<evidence type="ECO:0000313" key="1">
    <source>
        <dbReference type="EMBL" id="SEM67522.1"/>
    </source>
</evidence>
<dbReference type="Gene3D" id="3.90.420.10">
    <property type="entry name" value="Oxidoreductase, molybdopterin-binding domain"/>
    <property type="match status" value="1"/>
</dbReference>
<keyword evidence="2" id="KW-1185">Reference proteome</keyword>
<sequence>MMMPNKKDKRYAPGYTPNRLSVSGLVSNPLSLRAEDLRQMEVIELRNLNLFCHTGLTNGIAEKYQGVLLRTLLDRAEILFKGDSSPDWIYITLASREGDGAIYFMNEIYNTPIGEYAFVIFEKKGNLLEQYRGEIGFISAIDYRPGPRLLRFLQRIEVHEFSGIVEQL</sequence>
<evidence type="ECO:0000313" key="2">
    <source>
        <dbReference type="Proteomes" id="UP000198744"/>
    </source>
</evidence>